<evidence type="ECO:0000313" key="2">
    <source>
        <dbReference type="EMBL" id="KAG8085803.1"/>
    </source>
</evidence>
<evidence type="ECO:0000313" key="3">
    <source>
        <dbReference type="Proteomes" id="UP000729402"/>
    </source>
</evidence>
<feature type="compositionally biased region" description="Low complexity" evidence="1">
    <location>
        <begin position="8"/>
        <end position="24"/>
    </location>
</feature>
<reference evidence="2" key="1">
    <citation type="journal article" date="2021" name="bioRxiv">
        <title>Whole Genome Assembly and Annotation of Northern Wild Rice, Zizania palustris L., Supports a Whole Genome Duplication in the Zizania Genus.</title>
        <authorList>
            <person name="Haas M."/>
            <person name="Kono T."/>
            <person name="Macchietto M."/>
            <person name="Millas R."/>
            <person name="McGilp L."/>
            <person name="Shao M."/>
            <person name="Duquette J."/>
            <person name="Hirsch C.N."/>
            <person name="Kimball J."/>
        </authorList>
    </citation>
    <scope>NUCLEOTIDE SEQUENCE</scope>
    <source>
        <tissue evidence="2">Fresh leaf tissue</tissue>
    </source>
</reference>
<reference evidence="2" key="2">
    <citation type="submission" date="2021-02" db="EMBL/GenBank/DDBJ databases">
        <authorList>
            <person name="Kimball J.A."/>
            <person name="Haas M.W."/>
            <person name="Macchietto M."/>
            <person name="Kono T."/>
            <person name="Duquette J."/>
            <person name="Shao M."/>
        </authorList>
    </citation>
    <scope>NUCLEOTIDE SEQUENCE</scope>
    <source>
        <tissue evidence="2">Fresh leaf tissue</tissue>
    </source>
</reference>
<comment type="caution">
    <text evidence="2">The sequence shown here is derived from an EMBL/GenBank/DDBJ whole genome shotgun (WGS) entry which is preliminary data.</text>
</comment>
<organism evidence="2 3">
    <name type="scientific">Zizania palustris</name>
    <name type="common">Northern wild rice</name>
    <dbReference type="NCBI Taxonomy" id="103762"/>
    <lineage>
        <taxon>Eukaryota</taxon>
        <taxon>Viridiplantae</taxon>
        <taxon>Streptophyta</taxon>
        <taxon>Embryophyta</taxon>
        <taxon>Tracheophyta</taxon>
        <taxon>Spermatophyta</taxon>
        <taxon>Magnoliopsida</taxon>
        <taxon>Liliopsida</taxon>
        <taxon>Poales</taxon>
        <taxon>Poaceae</taxon>
        <taxon>BOP clade</taxon>
        <taxon>Oryzoideae</taxon>
        <taxon>Oryzeae</taxon>
        <taxon>Zizaniinae</taxon>
        <taxon>Zizania</taxon>
    </lineage>
</organism>
<feature type="region of interest" description="Disordered" evidence="1">
    <location>
        <begin position="62"/>
        <end position="90"/>
    </location>
</feature>
<dbReference type="Proteomes" id="UP000729402">
    <property type="component" value="Unassembled WGS sequence"/>
</dbReference>
<keyword evidence="3" id="KW-1185">Reference proteome</keyword>
<name>A0A8J5WCN0_ZIZPA</name>
<dbReference type="AlphaFoldDB" id="A0A8J5WCN0"/>
<accession>A0A8J5WCN0</accession>
<gene>
    <name evidence="2" type="ORF">GUJ93_ZPchr0010g7743</name>
</gene>
<feature type="region of interest" description="Disordered" evidence="1">
    <location>
        <begin position="1"/>
        <end position="24"/>
    </location>
</feature>
<proteinExistence type="predicted"/>
<sequence length="178" mass="18835">MDGRKKSPPATAAGAPAPASASAAAPNGYFSSVFSASPAANAKDAKQPDLYAMLNKQNFKGQNGGAIADGKSNGSPTKGRTANKDGKQFYPTSHQSRLISALLCITVPGSSMVALHKNRAMNPRKITMRRIQMAPLLPEVIGGKVPSTTKCFSEDSRALLLCTRNKRSARSWLAVEFI</sequence>
<dbReference type="EMBL" id="JAAALK010000082">
    <property type="protein sequence ID" value="KAG8085803.1"/>
    <property type="molecule type" value="Genomic_DNA"/>
</dbReference>
<evidence type="ECO:0000256" key="1">
    <source>
        <dbReference type="SAM" id="MobiDB-lite"/>
    </source>
</evidence>
<protein>
    <submittedName>
        <fullName evidence="2">Uncharacterized protein</fullName>
    </submittedName>
</protein>